<accession>A0A1D1XHK2</accession>
<dbReference type="CDD" id="cd11041">
    <property type="entry name" value="CYP503A1-like"/>
    <property type="match status" value="1"/>
</dbReference>
<keyword evidence="4 5" id="KW-0408">Iron</keyword>
<protein>
    <submittedName>
        <fullName evidence="8">Lanosterol 14-alpha demethylase</fullName>
    </submittedName>
</protein>
<evidence type="ECO:0000256" key="2">
    <source>
        <dbReference type="ARBA" id="ARBA00010617"/>
    </source>
</evidence>
<evidence type="ECO:0000256" key="5">
    <source>
        <dbReference type="PIRSR" id="PIRSR602403-1"/>
    </source>
</evidence>
<evidence type="ECO:0000256" key="3">
    <source>
        <dbReference type="ARBA" id="ARBA00022723"/>
    </source>
</evidence>
<keyword evidence="6" id="KW-0503">Monooxygenase</keyword>
<feature type="transmembrane region" description="Helical" evidence="7">
    <location>
        <begin position="18"/>
        <end position="36"/>
    </location>
</feature>
<keyword evidence="6" id="KW-0560">Oxidoreductase</keyword>
<dbReference type="InterPro" id="IPR017972">
    <property type="entry name" value="Cyt_P450_CS"/>
</dbReference>
<dbReference type="PRINTS" id="PR00465">
    <property type="entry name" value="EP450IV"/>
</dbReference>
<dbReference type="GO" id="GO:0008168">
    <property type="term" value="F:methyltransferase activity"/>
    <property type="evidence" value="ECO:0007669"/>
    <property type="project" value="UniProtKB-KW"/>
</dbReference>
<dbReference type="EMBL" id="GDJX01026052">
    <property type="protein sequence ID" value="JAT41884.1"/>
    <property type="molecule type" value="Transcribed_RNA"/>
</dbReference>
<dbReference type="PROSITE" id="PS00086">
    <property type="entry name" value="CYTOCHROME_P450"/>
    <property type="match status" value="1"/>
</dbReference>
<dbReference type="SUPFAM" id="SSF48264">
    <property type="entry name" value="Cytochrome P450"/>
    <property type="match status" value="1"/>
</dbReference>
<dbReference type="InterPro" id="IPR002403">
    <property type="entry name" value="Cyt_P450_E_grp-IV"/>
</dbReference>
<dbReference type="Gene3D" id="1.10.630.10">
    <property type="entry name" value="Cytochrome P450"/>
    <property type="match status" value="1"/>
</dbReference>
<keyword evidence="7" id="KW-0472">Membrane</keyword>
<comment type="similarity">
    <text evidence="2 6">Belongs to the cytochrome P450 family.</text>
</comment>
<evidence type="ECO:0000256" key="4">
    <source>
        <dbReference type="ARBA" id="ARBA00023004"/>
    </source>
</evidence>
<dbReference type="GO" id="GO:0005506">
    <property type="term" value="F:iron ion binding"/>
    <property type="evidence" value="ECO:0007669"/>
    <property type="project" value="InterPro"/>
</dbReference>
<evidence type="ECO:0000313" key="8">
    <source>
        <dbReference type="EMBL" id="JAT41884.1"/>
    </source>
</evidence>
<keyword evidence="5 6" id="KW-0349">Heme</keyword>
<organism evidence="8">
    <name type="scientific">Anthurium amnicola</name>
    <dbReference type="NCBI Taxonomy" id="1678845"/>
    <lineage>
        <taxon>Eukaryota</taxon>
        <taxon>Viridiplantae</taxon>
        <taxon>Streptophyta</taxon>
        <taxon>Embryophyta</taxon>
        <taxon>Tracheophyta</taxon>
        <taxon>Spermatophyta</taxon>
        <taxon>Magnoliopsida</taxon>
        <taxon>Liliopsida</taxon>
        <taxon>Araceae</taxon>
        <taxon>Pothoideae</taxon>
        <taxon>Potheae</taxon>
        <taxon>Anthurium</taxon>
    </lineage>
</organism>
<keyword evidence="3 5" id="KW-0479">Metal-binding</keyword>
<keyword evidence="8" id="KW-0808">Transferase</keyword>
<dbReference type="GO" id="GO:0020037">
    <property type="term" value="F:heme binding"/>
    <property type="evidence" value="ECO:0007669"/>
    <property type="project" value="InterPro"/>
</dbReference>
<dbReference type="PANTHER" id="PTHR46206:SF7">
    <property type="entry name" value="P450, PUTATIVE (EUROFUNG)-RELATED"/>
    <property type="match status" value="1"/>
</dbReference>
<dbReference type="GO" id="GO:0032259">
    <property type="term" value="P:methylation"/>
    <property type="evidence" value="ECO:0007669"/>
    <property type="project" value="UniProtKB-KW"/>
</dbReference>
<dbReference type="InterPro" id="IPR001128">
    <property type="entry name" value="Cyt_P450"/>
</dbReference>
<evidence type="ECO:0000256" key="7">
    <source>
        <dbReference type="SAM" id="Phobius"/>
    </source>
</evidence>
<keyword evidence="7" id="KW-0812">Transmembrane</keyword>
<dbReference type="GO" id="GO:0016705">
    <property type="term" value="F:oxidoreductase activity, acting on paired donors, with incorporation or reduction of molecular oxygen"/>
    <property type="evidence" value="ECO:0007669"/>
    <property type="project" value="InterPro"/>
</dbReference>
<evidence type="ECO:0000256" key="1">
    <source>
        <dbReference type="ARBA" id="ARBA00001971"/>
    </source>
</evidence>
<comment type="cofactor">
    <cofactor evidence="1 5">
        <name>heme</name>
        <dbReference type="ChEBI" id="CHEBI:30413"/>
    </cofactor>
</comment>
<keyword evidence="8" id="KW-0489">Methyltransferase</keyword>
<reference evidence="8" key="1">
    <citation type="submission" date="2015-07" db="EMBL/GenBank/DDBJ databases">
        <title>Transcriptome Assembly of Anthurium amnicola.</title>
        <authorList>
            <person name="Suzuki J."/>
        </authorList>
    </citation>
    <scope>NUCLEOTIDE SEQUENCE</scope>
</reference>
<keyword evidence="7" id="KW-1133">Transmembrane helix</keyword>
<sequence length="507" mass="59243">KILPYSFFFKKKFIKMHLIIQLVSLGIIFFVASKLLRRNQELKLNEPPLVPYKYPIIGHTFDYYKDTEKFLNKCTKEYGEIFSLYIFGKIETFVGCQLAPEVFKNDRDFNFDVAFKEKFPLERFMNRPDKYFVPLPRILFTYLSQEIPLYTERVQRTLIKAINELIGDGTVLQPPLKTFQLIIARPIAASLVGEELSEDKELVNSVAYAASDFIPFLSIPPVLDFIHPLLHQKFVILLFRLFNNPFKVHRQVIKQKISPEVKKRTSEMKRDGESYVPPIDILQKLIEQFIEDDYSIDYDVITDYIVTAIFAATHTTSTFLTNALHQYANHPEIHEELLAEQERLYETKKEPYYSAEQIDTLVKLDSFFRETLRLTTSIVFFEHKVLSPQYTFSNGHQVPQDRHVTTRLQEVHRDEESNGENPNEFKLLRHIGSPAPRVEKHYLAFSFGKHACPGRYFAANEIKNALHYLLLKYNIKNVNGEIAEPPIRGPFKRSSDVGLVFEKRKDI</sequence>
<gene>
    <name evidence="8" type="primary">ERG11_0</name>
    <name evidence="8" type="ORF">g.153744</name>
</gene>
<feature type="non-terminal residue" evidence="8">
    <location>
        <position position="1"/>
    </location>
</feature>
<feature type="binding site" description="axial binding residue" evidence="5">
    <location>
        <position position="452"/>
    </location>
    <ligand>
        <name>heme</name>
        <dbReference type="ChEBI" id="CHEBI:30413"/>
    </ligand>
    <ligandPart>
        <name>Fe</name>
        <dbReference type="ChEBI" id="CHEBI:18248"/>
    </ligandPart>
</feature>
<dbReference type="InterPro" id="IPR036396">
    <property type="entry name" value="Cyt_P450_sf"/>
</dbReference>
<dbReference type="PANTHER" id="PTHR46206">
    <property type="entry name" value="CYTOCHROME P450"/>
    <property type="match status" value="1"/>
</dbReference>
<proteinExistence type="inferred from homology"/>
<name>A0A1D1XHK2_9ARAE</name>
<dbReference type="AlphaFoldDB" id="A0A1D1XHK2"/>
<dbReference type="Pfam" id="PF00067">
    <property type="entry name" value="p450"/>
    <property type="match status" value="1"/>
</dbReference>
<dbReference type="GO" id="GO:0004497">
    <property type="term" value="F:monooxygenase activity"/>
    <property type="evidence" value="ECO:0007669"/>
    <property type="project" value="UniProtKB-KW"/>
</dbReference>
<evidence type="ECO:0000256" key="6">
    <source>
        <dbReference type="RuleBase" id="RU000461"/>
    </source>
</evidence>